<accession>A0A1H6U6V4</accession>
<evidence type="ECO:0000259" key="3">
    <source>
        <dbReference type="Pfam" id="PF25967"/>
    </source>
</evidence>
<evidence type="ECO:0000313" key="5">
    <source>
        <dbReference type="EMBL" id="SEI88073.1"/>
    </source>
</evidence>
<feature type="domain" description="Multidrug resistance protein MdtA-like C-terminal permuted SH3" evidence="3">
    <location>
        <begin position="299"/>
        <end position="355"/>
    </location>
</feature>
<dbReference type="STRING" id="84035.SAMN05660742_101333"/>
<keyword evidence="6" id="KW-1185">Reference proteome</keyword>
<keyword evidence="2" id="KW-1133">Transmembrane helix</keyword>
<gene>
    <name evidence="5" type="ORF">SAMN05660742_101333</name>
</gene>
<sequence>MMKKIKLKWIVILVFILLIISAGGYYYYQQQLAAKNSLAVETVAVARMNMKSVVSATGTIKPVQSVEVSPKITARIKSVPVKENDLVTAGQTVAILEDKELETEKAEAEYKVTNTRAKYKRISYLQSIGAKSDEDLEDALYNYQTAQSALEGVQYNIDETIIVAPMDGMVVGQPKTPGTMAVQGNSSPTVIMRIADLSQKQINAKVDETDIGNIKIGQKATFTVDAYSGKTFTGTVAKISQTDTSDTWDTESSSTTTSSSSTTASVIYYSVTLDVDDSDNLLKPAMTARVEINTADKENTLAVPLTALKTNNSGSYVVLVKPDGSTENRTVTTGIYSDEFVEIVDGLDEGDQVSIEYKAGAATTTKKSSSQGPPPM</sequence>
<dbReference type="InterPro" id="IPR006143">
    <property type="entry name" value="RND_pump_MFP"/>
</dbReference>
<organism evidence="5 6">
    <name type="scientific">Propionispira arboris</name>
    <dbReference type="NCBI Taxonomy" id="84035"/>
    <lineage>
        <taxon>Bacteria</taxon>
        <taxon>Bacillati</taxon>
        <taxon>Bacillota</taxon>
        <taxon>Negativicutes</taxon>
        <taxon>Selenomonadales</taxon>
        <taxon>Selenomonadaceae</taxon>
        <taxon>Propionispira</taxon>
    </lineage>
</organism>
<dbReference type="InterPro" id="IPR058636">
    <property type="entry name" value="Beta-barrel_YknX"/>
</dbReference>
<dbReference type="Gene3D" id="2.40.30.170">
    <property type="match status" value="1"/>
</dbReference>
<dbReference type="Gene3D" id="2.40.420.20">
    <property type="match status" value="1"/>
</dbReference>
<dbReference type="InterPro" id="IPR058627">
    <property type="entry name" value="MdtA-like_C"/>
</dbReference>
<dbReference type="NCBIfam" id="TIGR01730">
    <property type="entry name" value="RND_mfp"/>
    <property type="match status" value="1"/>
</dbReference>
<keyword evidence="2" id="KW-0472">Membrane</keyword>
<dbReference type="Pfam" id="PF25967">
    <property type="entry name" value="RND-MFP_C"/>
    <property type="match status" value="1"/>
</dbReference>
<evidence type="ECO:0000259" key="4">
    <source>
        <dbReference type="Pfam" id="PF25990"/>
    </source>
</evidence>
<dbReference type="GO" id="GO:1990281">
    <property type="term" value="C:efflux pump complex"/>
    <property type="evidence" value="ECO:0007669"/>
    <property type="project" value="TreeGrafter"/>
</dbReference>
<dbReference type="Proteomes" id="UP000199662">
    <property type="component" value="Unassembled WGS sequence"/>
</dbReference>
<reference evidence="5 6" key="1">
    <citation type="submission" date="2016-10" db="EMBL/GenBank/DDBJ databases">
        <authorList>
            <person name="de Groot N.N."/>
        </authorList>
    </citation>
    <scope>NUCLEOTIDE SEQUENCE [LARGE SCALE GENOMIC DNA]</scope>
    <source>
        <strain evidence="5 6">DSM 2179</strain>
    </source>
</reference>
<keyword evidence="2" id="KW-0812">Transmembrane</keyword>
<dbReference type="EMBL" id="FNZK01000001">
    <property type="protein sequence ID" value="SEI88073.1"/>
    <property type="molecule type" value="Genomic_DNA"/>
</dbReference>
<dbReference type="AlphaFoldDB" id="A0A1H6U6V4"/>
<feature type="domain" description="YknX-like beta-barrel" evidence="4">
    <location>
        <begin position="201"/>
        <end position="292"/>
    </location>
</feature>
<comment type="similarity">
    <text evidence="1">Belongs to the membrane fusion protein (MFP) (TC 8.A.1) family.</text>
</comment>
<proteinExistence type="inferred from homology"/>
<dbReference type="Pfam" id="PF25990">
    <property type="entry name" value="Beta-barrel_YknX"/>
    <property type="match status" value="1"/>
</dbReference>
<dbReference type="PANTHER" id="PTHR30469:SF33">
    <property type="entry name" value="SLR1207 PROTEIN"/>
    <property type="match status" value="1"/>
</dbReference>
<dbReference type="GO" id="GO:0015562">
    <property type="term" value="F:efflux transmembrane transporter activity"/>
    <property type="evidence" value="ECO:0007669"/>
    <property type="project" value="TreeGrafter"/>
</dbReference>
<dbReference type="PANTHER" id="PTHR30469">
    <property type="entry name" value="MULTIDRUG RESISTANCE PROTEIN MDTA"/>
    <property type="match status" value="1"/>
</dbReference>
<evidence type="ECO:0000256" key="1">
    <source>
        <dbReference type="ARBA" id="ARBA00009477"/>
    </source>
</evidence>
<dbReference type="Gene3D" id="2.40.50.100">
    <property type="match status" value="1"/>
</dbReference>
<feature type="transmembrane region" description="Helical" evidence="2">
    <location>
        <begin position="7"/>
        <end position="28"/>
    </location>
</feature>
<name>A0A1H6U6V4_9FIRM</name>
<protein>
    <submittedName>
        <fullName evidence="5">Membrane fusion protein, macrolide-specific efflux system</fullName>
    </submittedName>
</protein>
<evidence type="ECO:0000313" key="6">
    <source>
        <dbReference type="Proteomes" id="UP000199662"/>
    </source>
</evidence>
<evidence type="ECO:0000256" key="2">
    <source>
        <dbReference type="SAM" id="Phobius"/>
    </source>
</evidence>
<dbReference type="SUPFAM" id="SSF111369">
    <property type="entry name" value="HlyD-like secretion proteins"/>
    <property type="match status" value="1"/>
</dbReference>